<sequence length="248" mass="25497">MGPDYWRVANVPANDTLNVRSGPSARNRVVAHAPNGAVFRNLGCEGTGDARWCHLETPDGRVSGWASGRYLVESGAPSTGNISGSNEVPELHVRGTGEIEVRYASGCTILYNPAGRRINAGGSCSQAQLARAHQAVEGHMRENASSDFHEGGGGVSADVNIAGTGTITNNGSVVTASIRGHQEGHYVLTMLGDGTTCTGAIKHAPGTVGSETTSIHCTNGANGSAILGQNGGLLTFNLNNGIAGFVKF</sequence>
<evidence type="ECO:0000259" key="1">
    <source>
        <dbReference type="Pfam" id="PF08239"/>
    </source>
</evidence>
<feature type="domain" description="SH3b" evidence="1">
    <location>
        <begin position="15"/>
        <end position="71"/>
    </location>
</feature>
<organism evidence="2 3">
    <name type="scientific">Sedimentitalea xiamensis</name>
    <dbReference type="NCBI Taxonomy" id="3050037"/>
    <lineage>
        <taxon>Bacteria</taxon>
        <taxon>Pseudomonadati</taxon>
        <taxon>Pseudomonadota</taxon>
        <taxon>Alphaproteobacteria</taxon>
        <taxon>Rhodobacterales</taxon>
        <taxon>Paracoccaceae</taxon>
        <taxon>Sedimentitalea</taxon>
    </lineage>
</organism>
<dbReference type="Proteomes" id="UP001227126">
    <property type="component" value="Unassembled WGS sequence"/>
</dbReference>
<name>A0ABT7FKU6_9RHOB</name>
<evidence type="ECO:0000313" key="3">
    <source>
        <dbReference type="Proteomes" id="UP001227126"/>
    </source>
</evidence>
<accession>A0ABT7FKU6</accession>
<reference evidence="2 3" key="1">
    <citation type="submission" date="2023-05" db="EMBL/GenBank/DDBJ databases">
        <title>Sedimentitalea sp. nov. JM2-8.</title>
        <authorList>
            <person name="Huang J."/>
        </authorList>
    </citation>
    <scope>NUCLEOTIDE SEQUENCE [LARGE SCALE GENOMIC DNA]</scope>
    <source>
        <strain evidence="2 3">JM2-8</strain>
    </source>
</reference>
<proteinExistence type="predicted"/>
<protein>
    <submittedName>
        <fullName evidence="2">SH3 domain-containing protein</fullName>
    </submittedName>
</protein>
<evidence type="ECO:0000313" key="2">
    <source>
        <dbReference type="EMBL" id="MDK3075774.1"/>
    </source>
</evidence>
<dbReference type="RefSeq" id="WP_284487691.1">
    <property type="nucleotide sequence ID" value="NZ_JASNJE010000051.1"/>
</dbReference>
<dbReference type="InterPro" id="IPR003646">
    <property type="entry name" value="SH3-like_bac-type"/>
</dbReference>
<dbReference type="EMBL" id="JASNJE010000051">
    <property type="protein sequence ID" value="MDK3075774.1"/>
    <property type="molecule type" value="Genomic_DNA"/>
</dbReference>
<keyword evidence="3" id="KW-1185">Reference proteome</keyword>
<dbReference type="Gene3D" id="2.30.30.40">
    <property type="entry name" value="SH3 Domains"/>
    <property type="match status" value="1"/>
</dbReference>
<dbReference type="Pfam" id="PF08239">
    <property type="entry name" value="SH3_3"/>
    <property type="match status" value="1"/>
</dbReference>
<comment type="caution">
    <text evidence="2">The sequence shown here is derived from an EMBL/GenBank/DDBJ whole genome shotgun (WGS) entry which is preliminary data.</text>
</comment>
<gene>
    <name evidence="2" type="ORF">QO034_22210</name>
</gene>